<proteinExistence type="predicted"/>
<evidence type="ECO:0000313" key="2">
    <source>
        <dbReference type="EMBL" id="GFY63059.1"/>
    </source>
</evidence>
<dbReference type="EMBL" id="BMAV01014589">
    <property type="protein sequence ID" value="GFY63059.1"/>
    <property type="molecule type" value="Genomic_DNA"/>
</dbReference>
<name>A0A8X6X560_9ARAC</name>
<keyword evidence="3" id="KW-1185">Reference proteome</keyword>
<evidence type="ECO:0000313" key="1">
    <source>
        <dbReference type="EMBL" id="GFY47113.1"/>
    </source>
</evidence>
<dbReference type="AlphaFoldDB" id="A0A8X6X560"/>
<comment type="caution">
    <text evidence="1">The sequence shown here is derived from an EMBL/GenBank/DDBJ whole genome shotgun (WGS) entry which is preliminary data.</text>
</comment>
<dbReference type="Proteomes" id="UP000886998">
    <property type="component" value="Unassembled WGS sequence"/>
</dbReference>
<reference evidence="1" key="1">
    <citation type="submission" date="2020-08" db="EMBL/GenBank/DDBJ databases">
        <title>Multicomponent nature underlies the extraordinary mechanical properties of spider dragline silk.</title>
        <authorList>
            <person name="Kono N."/>
            <person name="Nakamura H."/>
            <person name="Mori M."/>
            <person name="Yoshida Y."/>
            <person name="Ohtoshi R."/>
            <person name="Malay A.D."/>
            <person name="Moran D.A.P."/>
            <person name="Tomita M."/>
            <person name="Numata K."/>
            <person name="Arakawa K."/>
        </authorList>
    </citation>
    <scope>NUCLEOTIDE SEQUENCE</scope>
</reference>
<protein>
    <submittedName>
        <fullName evidence="1">Uncharacterized protein</fullName>
    </submittedName>
</protein>
<dbReference type="EMBL" id="BMAV01005763">
    <property type="protein sequence ID" value="GFY47113.1"/>
    <property type="molecule type" value="Genomic_DNA"/>
</dbReference>
<gene>
    <name evidence="1" type="ORF">TNIN_110681</name>
    <name evidence="2" type="ORF">TNIN_185921</name>
</gene>
<sequence>MSSRKPSRDNNLNTKFQCSDLSQSLQIKQRRCLEVSAGHKTIFRHSLFLLSSESGNWCFLDMTNNFLVPSTEDKPP</sequence>
<organism evidence="1 3">
    <name type="scientific">Trichonephila inaurata madagascariensis</name>
    <dbReference type="NCBI Taxonomy" id="2747483"/>
    <lineage>
        <taxon>Eukaryota</taxon>
        <taxon>Metazoa</taxon>
        <taxon>Ecdysozoa</taxon>
        <taxon>Arthropoda</taxon>
        <taxon>Chelicerata</taxon>
        <taxon>Arachnida</taxon>
        <taxon>Araneae</taxon>
        <taxon>Araneomorphae</taxon>
        <taxon>Entelegynae</taxon>
        <taxon>Araneoidea</taxon>
        <taxon>Nephilidae</taxon>
        <taxon>Trichonephila</taxon>
        <taxon>Trichonephila inaurata</taxon>
    </lineage>
</organism>
<evidence type="ECO:0000313" key="3">
    <source>
        <dbReference type="Proteomes" id="UP000886998"/>
    </source>
</evidence>
<accession>A0A8X6X560</accession>